<dbReference type="GO" id="GO:0003677">
    <property type="term" value="F:DNA binding"/>
    <property type="evidence" value="ECO:0007669"/>
    <property type="project" value="InterPro"/>
</dbReference>
<dbReference type="EC" id="2.1.1.72" evidence="2"/>
<evidence type="ECO:0000256" key="1">
    <source>
        <dbReference type="ARBA" id="ARBA00006594"/>
    </source>
</evidence>
<dbReference type="InterPro" id="IPR007560">
    <property type="entry name" value="Restrct_endonuc_IV_Mrr"/>
</dbReference>
<dbReference type="GO" id="GO:0005737">
    <property type="term" value="C:cytoplasm"/>
    <property type="evidence" value="ECO:0007669"/>
    <property type="project" value="TreeGrafter"/>
</dbReference>
<dbReference type="GO" id="GO:0009307">
    <property type="term" value="P:DNA restriction-modification system"/>
    <property type="evidence" value="ECO:0007669"/>
    <property type="project" value="InterPro"/>
</dbReference>
<evidence type="ECO:0000313" key="9">
    <source>
        <dbReference type="EMBL" id="MBT1159645.1"/>
    </source>
</evidence>
<dbReference type="PRINTS" id="PR00508">
    <property type="entry name" value="S21N4MTFRASE"/>
</dbReference>
<sequence length="579" mass="64927">MNELHFGDNLDVLRAMPAESVDLIYLDPPFNSNANYNVLYGTKHGGASKAQSHAFEDTWTWGIDAQRALDETAARHFEAGALLDAFQKVFAGSDMMAYLAMMAVRLIEMRRVLKPTGSLYLHCDPTASHYLKLILDAIFTVRNYRNEIIWRRTSAHANASQRAAAVHDVIFLYGKSDRVVWNQIYTPYRPEYVAEHFVHKDPDGRLFRRSDLVNPAVRPNLRYDYHASNGRVYKPHSNGWKVSLEVMRQLDRENRLFFPAKDDARLRKKIYLDESPGVAASDVWDDLPPIHASSQERLGYPTQKPESLLERIVSASSNKGDVVLDPFCGCGTAIHAAEQLGRKWIGIDVTYLAIHVIEERLVKAFGYRIKGSYTLYGRPEDAEDAKALAARDWLEFQKWAVFTLDGLPKDRPGADGGIDGIIRYHQLGKDRASRAIVSVKGGLNVGVDAIHKLKSVVKREEAEIGVLVCVNPPTGPMLREAASEGETGPSTRRVPRIQIVTIEQLFHPAPVLLPGMVDPPEVLSAPVSPAKRGRKRVEGQTEMLFPIEGTAEAQKRKSNRPIRSVDIEVTRSAYTRKTK</sequence>
<comment type="caution">
    <text evidence="9">The sequence shown here is derived from an EMBL/GenBank/DDBJ whole genome shotgun (WGS) entry which is preliminary data.</text>
</comment>
<reference evidence="9" key="2">
    <citation type="submission" date="2021-03" db="EMBL/GenBank/DDBJ databases">
        <authorList>
            <person name="Artuso I."/>
            <person name="Turrini P."/>
            <person name="Pirolo M."/>
            <person name="Lugli G.A."/>
            <person name="Ventura M."/>
            <person name="Visca P."/>
        </authorList>
    </citation>
    <scope>NUCLEOTIDE SEQUENCE</scope>
    <source>
        <strain evidence="9">LMG 26462</strain>
    </source>
</reference>
<evidence type="ECO:0000259" key="7">
    <source>
        <dbReference type="Pfam" id="PF01555"/>
    </source>
</evidence>
<dbReference type="GO" id="GO:0032259">
    <property type="term" value="P:methylation"/>
    <property type="evidence" value="ECO:0007669"/>
    <property type="project" value="UniProtKB-KW"/>
</dbReference>
<dbReference type="Pfam" id="PF04471">
    <property type="entry name" value="Mrr_cat"/>
    <property type="match status" value="1"/>
</dbReference>
<comment type="catalytic activity">
    <reaction evidence="5">
        <text>a 2'-deoxyadenosine in DNA + S-adenosyl-L-methionine = an N(6)-methyl-2'-deoxyadenosine in DNA + S-adenosyl-L-homocysteine + H(+)</text>
        <dbReference type="Rhea" id="RHEA:15197"/>
        <dbReference type="Rhea" id="RHEA-COMP:12418"/>
        <dbReference type="Rhea" id="RHEA-COMP:12419"/>
        <dbReference type="ChEBI" id="CHEBI:15378"/>
        <dbReference type="ChEBI" id="CHEBI:57856"/>
        <dbReference type="ChEBI" id="CHEBI:59789"/>
        <dbReference type="ChEBI" id="CHEBI:90615"/>
        <dbReference type="ChEBI" id="CHEBI:90616"/>
        <dbReference type="EC" id="2.1.1.72"/>
    </reaction>
</comment>
<dbReference type="GO" id="GO:0009007">
    <property type="term" value="F:site-specific DNA-methyltransferase (adenine-specific) activity"/>
    <property type="evidence" value="ECO:0007669"/>
    <property type="project" value="UniProtKB-EC"/>
</dbReference>
<dbReference type="RefSeq" id="WP_214393459.1">
    <property type="nucleotide sequence ID" value="NZ_JAFLWW010000013.1"/>
</dbReference>
<comment type="similarity">
    <text evidence="1">Belongs to the N(4)/N(6)-methyltransferase family.</text>
</comment>
<feature type="domain" description="Restriction endonuclease type IV Mrr" evidence="8">
    <location>
        <begin position="411"/>
        <end position="481"/>
    </location>
</feature>
<dbReference type="Proteomes" id="UP001138921">
    <property type="component" value="Unassembled WGS sequence"/>
</dbReference>
<dbReference type="GO" id="GO:0004519">
    <property type="term" value="F:endonuclease activity"/>
    <property type="evidence" value="ECO:0007669"/>
    <property type="project" value="UniProtKB-KW"/>
</dbReference>
<organism evidence="9 10">
    <name type="scientific">Aminobacter anthyllidis</name>
    <dbReference type="NCBI Taxonomy" id="1035067"/>
    <lineage>
        <taxon>Bacteria</taxon>
        <taxon>Pseudomonadati</taxon>
        <taxon>Pseudomonadota</taxon>
        <taxon>Alphaproteobacteria</taxon>
        <taxon>Hyphomicrobiales</taxon>
        <taxon>Phyllobacteriaceae</taxon>
        <taxon>Aminobacter</taxon>
    </lineage>
</organism>
<evidence type="ECO:0000256" key="6">
    <source>
        <dbReference type="SAM" id="MobiDB-lite"/>
    </source>
</evidence>
<dbReference type="AlphaFoldDB" id="A0A9X1D765"/>
<protein>
    <recommendedName>
        <fullName evidence="2">site-specific DNA-methyltransferase (adenine-specific)</fullName>
        <ecNumber evidence="2">2.1.1.72</ecNumber>
    </recommendedName>
</protein>
<dbReference type="InterPro" id="IPR029063">
    <property type="entry name" value="SAM-dependent_MTases_sf"/>
</dbReference>
<dbReference type="SUPFAM" id="SSF53335">
    <property type="entry name" value="S-adenosyl-L-methionine-dependent methyltransferases"/>
    <property type="match status" value="1"/>
</dbReference>
<evidence type="ECO:0000259" key="8">
    <source>
        <dbReference type="Pfam" id="PF04471"/>
    </source>
</evidence>
<proteinExistence type="inferred from homology"/>
<evidence type="ECO:0000256" key="2">
    <source>
        <dbReference type="ARBA" id="ARBA00011900"/>
    </source>
</evidence>
<reference evidence="9" key="1">
    <citation type="journal article" date="2021" name="Microorganisms">
        <title>Phylogenomic Reconstruction and Metabolic Potential of the Genus Aminobacter.</title>
        <authorList>
            <person name="Artuso I."/>
            <person name="Turrini P."/>
            <person name="Pirolo M."/>
            <person name="Lugli G.A."/>
            <person name="Ventura M."/>
            <person name="Visca P."/>
        </authorList>
    </citation>
    <scope>NUCLEOTIDE SEQUENCE</scope>
    <source>
        <strain evidence="9">LMG 26462</strain>
    </source>
</reference>
<keyword evidence="3" id="KW-0489">Methyltransferase</keyword>
<gene>
    <name evidence="9" type="ORF">J1C56_29265</name>
</gene>
<dbReference type="InterPro" id="IPR002941">
    <property type="entry name" value="DNA_methylase_N4/N6"/>
</dbReference>
<dbReference type="PANTHER" id="PTHR13370">
    <property type="entry name" value="RNA METHYLASE-RELATED"/>
    <property type="match status" value="1"/>
</dbReference>
<keyword evidence="9" id="KW-0378">Hydrolase</keyword>
<feature type="domain" description="DNA methylase N-4/N-6" evidence="7">
    <location>
        <begin position="21"/>
        <end position="350"/>
    </location>
</feature>
<evidence type="ECO:0000256" key="5">
    <source>
        <dbReference type="ARBA" id="ARBA00047942"/>
    </source>
</evidence>
<dbReference type="GO" id="GO:0008170">
    <property type="term" value="F:N-methyltransferase activity"/>
    <property type="evidence" value="ECO:0007669"/>
    <property type="project" value="InterPro"/>
</dbReference>
<dbReference type="EMBL" id="JAFLWW010000013">
    <property type="protein sequence ID" value="MBT1159645.1"/>
    <property type="molecule type" value="Genomic_DNA"/>
</dbReference>
<dbReference type="InterPro" id="IPR002052">
    <property type="entry name" value="DNA_methylase_N6_adenine_CS"/>
</dbReference>
<name>A0A9X1D765_9HYPH</name>
<keyword evidence="9" id="KW-0255">Endonuclease</keyword>
<keyword evidence="4" id="KW-0808">Transferase</keyword>
<feature type="region of interest" description="Disordered" evidence="6">
    <location>
        <begin position="525"/>
        <end position="564"/>
    </location>
</feature>
<keyword evidence="10" id="KW-1185">Reference proteome</keyword>
<evidence type="ECO:0000313" key="10">
    <source>
        <dbReference type="Proteomes" id="UP001138921"/>
    </source>
</evidence>
<evidence type="ECO:0000256" key="3">
    <source>
        <dbReference type="ARBA" id="ARBA00022603"/>
    </source>
</evidence>
<keyword evidence="9" id="KW-0540">Nuclease</keyword>
<dbReference type="InterPro" id="IPR001091">
    <property type="entry name" value="RM_Methyltransferase"/>
</dbReference>
<accession>A0A9X1D765</accession>
<dbReference type="Pfam" id="PF01555">
    <property type="entry name" value="N6_N4_Mtase"/>
    <property type="match status" value="1"/>
</dbReference>
<evidence type="ECO:0000256" key="4">
    <source>
        <dbReference type="ARBA" id="ARBA00022679"/>
    </source>
</evidence>
<dbReference type="PANTHER" id="PTHR13370:SF24">
    <property type="entry name" value="TYPE III RESTRICTION-MODIFICATION ENZYME STYLTI MOD SUBUNIT"/>
    <property type="match status" value="1"/>
</dbReference>
<dbReference type="PROSITE" id="PS00092">
    <property type="entry name" value="N6_MTASE"/>
    <property type="match status" value="1"/>
</dbReference>
<dbReference type="Gene3D" id="3.40.50.150">
    <property type="entry name" value="Vaccinia Virus protein VP39"/>
    <property type="match status" value="1"/>
</dbReference>